<reference evidence="3 4" key="1">
    <citation type="journal article" date="2021" name="Commun. Biol.">
        <title>The genome of Shorea leprosula (Dipterocarpaceae) highlights the ecological relevance of drought in aseasonal tropical rainforests.</title>
        <authorList>
            <person name="Ng K.K.S."/>
            <person name="Kobayashi M.J."/>
            <person name="Fawcett J.A."/>
            <person name="Hatakeyama M."/>
            <person name="Paape T."/>
            <person name="Ng C.H."/>
            <person name="Ang C.C."/>
            <person name="Tnah L.H."/>
            <person name="Lee C.T."/>
            <person name="Nishiyama T."/>
            <person name="Sese J."/>
            <person name="O'Brien M.J."/>
            <person name="Copetti D."/>
            <person name="Mohd Noor M.I."/>
            <person name="Ong R.C."/>
            <person name="Putra M."/>
            <person name="Sireger I.Z."/>
            <person name="Indrioko S."/>
            <person name="Kosugi Y."/>
            <person name="Izuno A."/>
            <person name="Isagi Y."/>
            <person name="Lee S.L."/>
            <person name="Shimizu K.K."/>
        </authorList>
    </citation>
    <scope>NUCLEOTIDE SEQUENCE [LARGE SCALE GENOMIC DNA]</scope>
    <source>
        <strain evidence="3">214</strain>
    </source>
</reference>
<evidence type="ECO:0000256" key="1">
    <source>
        <dbReference type="ARBA" id="ARBA00005814"/>
    </source>
</evidence>
<gene>
    <name evidence="3" type="ORF">SLEP1_g36764</name>
</gene>
<dbReference type="Proteomes" id="UP001054252">
    <property type="component" value="Unassembled WGS sequence"/>
</dbReference>
<dbReference type="InterPro" id="IPR027417">
    <property type="entry name" value="P-loop_NTPase"/>
</dbReference>
<dbReference type="PANTHER" id="PTHR48042">
    <property type="entry name" value="ABC TRANSPORTER G FAMILY MEMBER 11"/>
    <property type="match status" value="1"/>
</dbReference>
<dbReference type="AlphaFoldDB" id="A0AAV5KT19"/>
<evidence type="ECO:0000256" key="2">
    <source>
        <dbReference type="ARBA" id="ARBA00022448"/>
    </source>
</evidence>
<comment type="similarity">
    <text evidence="1">Belongs to the ABC transporter superfamily. ABCG family. Eye pigment precursor importer (TC 3.A.1.204) subfamily.</text>
</comment>
<evidence type="ECO:0000313" key="3">
    <source>
        <dbReference type="EMBL" id="GKV27608.1"/>
    </source>
</evidence>
<protein>
    <recommendedName>
        <fullName evidence="5">ABC transporter domain-containing protein</fullName>
    </recommendedName>
</protein>
<evidence type="ECO:0000313" key="4">
    <source>
        <dbReference type="Proteomes" id="UP001054252"/>
    </source>
</evidence>
<organism evidence="3 4">
    <name type="scientific">Rubroshorea leprosula</name>
    <dbReference type="NCBI Taxonomy" id="152421"/>
    <lineage>
        <taxon>Eukaryota</taxon>
        <taxon>Viridiplantae</taxon>
        <taxon>Streptophyta</taxon>
        <taxon>Embryophyta</taxon>
        <taxon>Tracheophyta</taxon>
        <taxon>Spermatophyta</taxon>
        <taxon>Magnoliopsida</taxon>
        <taxon>eudicotyledons</taxon>
        <taxon>Gunneridae</taxon>
        <taxon>Pentapetalae</taxon>
        <taxon>rosids</taxon>
        <taxon>malvids</taxon>
        <taxon>Malvales</taxon>
        <taxon>Dipterocarpaceae</taxon>
        <taxon>Rubroshorea</taxon>
    </lineage>
</organism>
<keyword evidence="2" id="KW-0813">Transport</keyword>
<name>A0AAV5KT19_9ROSI</name>
<accession>A0AAV5KT19</accession>
<comment type="caution">
    <text evidence="3">The sequence shown here is derived from an EMBL/GenBank/DDBJ whole genome shotgun (WGS) entry which is preliminary data.</text>
</comment>
<keyword evidence="4" id="KW-1185">Reference proteome</keyword>
<dbReference type="Gene3D" id="3.40.50.300">
    <property type="entry name" value="P-loop containing nucleotide triphosphate hydrolases"/>
    <property type="match status" value="1"/>
</dbReference>
<dbReference type="EMBL" id="BPVZ01000076">
    <property type="protein sequence ID" value="GKV27608.1"/>
    <property type="molecule type" value="Genomic_DNA"/>
</dbReference>
<evidence type="ECO:0008006" key="5">
    <source>
        <dbReference type="Google" id="ProtNLM"/>
    </source>
</evidence>
<sequence length="116" mass="12580">MELTRSGHGEENRAAAYLVWEDLTVSVMATNLRNGSSTRRLLCGLTGYAQPLRIMAVMVTSGSGKSTLLGSFAGGLSSNVEMTGTVLSQRCRKSNLHSRDEEVSNMVRKSLMVEIL</sequence>
<dbReference type="InterPro" id="IPR052215">
    <property type="entry name" value="Plant_ABCG"/>
</dbReference>
<proteinExistence type="inferred from homology"/>
<dbReference type="PANTHER" id="PTHR48042:SF18">
    <property type="entry name" value="ABC TRANSPORTER G FAMILY MEMBER 12"/>
    <property type="match status" value="1"/>
</dbReference>